<comment type="caution">
    <text evidence="1">The sequence shown here is derived from an EMBL/GenBank/DDBJ whole genome shotgun (WGS) entry which is preliminary data.</text>
</comment>
<protein>
    <submittedName>
        <fullName evidence="1">Uncharacterized protein</fullName>
    </submittedName>
</protein>
<organism evidence="1">
    <name type="scientific">marine sediment metagenome</name>
    <dbReference type="NCBI Taxonomy" id="412755"/>
    <lineage>
        <taxon>unclassified sequences</taxon>
        <taxon>metagenomes</taxon>
        <taxon>ecological metagenomes</taxon>
    </lineage>
</organism>
<reference evidence="1" key="1">
    <citation type="journal article" date="2015" name="Nature">
        <title>Complex archaea that bridge the gap between prokaryotes and eukaryotes.</title>
        <authorList>
            <person name="Spang A."/>
            <person name="Saw J.H."/>
            <person name="Jorgensen S.L."/>
            <person name="Zaremba-Niedzwiedzka K."/>
            <person name="Martijn J."/>
            <person name="Lind A.E."/>
            <person name="van Eijk R."/>
            <person name="Schleper C."/>
            <person name="Guy L."/>
            <person name="Ettema T.J."/>
        </authorList>
    </citation>
    <scope>NUCLEOTIDE SEQUENCE</scope>
</reference>
<dbReference type="AlphaFoldDB" id="A0A0F9RYP0"/>
<sequence>MDPQTDQIAAIETNQRELFRAGRAAAEAGVMAAELGAALERRVALNTASIESFERTITDMQAQIDKLTREASDG</sequence>
<accession>A0A0F9RYP0</accession>
<evidence type="ECO:0000313" key="1">
    <source>
        <dbReference type="EMBL" id="KKN61575.1"/>
    </source>
</evidence>
<name>A0A0F9RYP0_9ZZZZ</name>
<proteinExistence type="predicted"/>
<dbReference type="EMBL" id="LAZR01000653">
    <property type="protein sequence ID" value="KKN61575.1"/>
    <property type="molecule type" value="Genomic_DNA"/>
</dbReference>
<gene>
    <name evidence="1" type="ORF">LCGC14_0520280</name>
</gene>